<protein>
    <submittedName>
        <fullName evidence="2">Uncharacterized protein</fullName>
    </submittedName>
</protein>
<dbReference type="EMBL" id="BGPR01010937">
    <property type="protein sequence ID" value="GBN48805.1"/>
    <property type="molecule type" value="Genomic_DNA"/>
</dbReference>
<evidence type="ECO:0000256" key="1">
    <source>
        <dbReference type="SAM" id="MobiDB-lite"/>
    </source>
</evidence>
<comment type="caution">
    <text evidence="2">The sequence shown here is derived from an EMBL/GenBank/DDBJ whole genome shotgun (WGS) entry which is preliminary data.</text>
</comment>
<dbReference type="AlphaFoldDB" id="A0A4Y2PA14"/>
<gene>
    <name evidence="2" type="ORF">AVEN_127671_1</name>
</gene>
<accession>A0A4Y2PA14</accession>
<name>A0A4Y2PA14_ARAVE</name>
<reference evidence="2 3" key="1">
    <citation type="journal article" date="2019" name="Sci. Rep.">
        <title>Orb-weaving spider Araneus ventricosus genome elucidates the spidroin gene catalogue.</title>
        <authorList>
            <person name="Kono N."/>
            <person name="Nakamura H."/>
            <person name="Ohtoshi R."/>
            <person name="Moran D.A.P."/>
            <person name="Shinohara A."/>
            <person name="Yoshida Y."/>
            <person name="Fujiwara M."/>
            <person name="Mori M."/>
            <person name="Tomita M."/>
            <person name="Arakawa K."/>
        </authorList>
    </citation>
    <scope>NUCLEOTIDE SEQUENCE [LARGE SCALE GENOMIC DNA]</scope>
</reference>
<evidence type="ECO:0000313" key="2">
    <source>
        <dbReference type="EMBL" id="GBN48805.1"/>
    </source>
</evidence>
<organism evidence="2 3">
    <name type="scientific">Araneus ventricosus</name>
    <name type="common">Orbweaver spider</name>
    <name type="synonym">Epeira ventricosa</name>
    <dbReference type="NCBI Taxonomy" id="182803"/>
    <lineage>
        <taxon>Eukaryota</taxon>
        <taxon>Metazoa</taxon>
        <taxon>Ecdysozoa</taxon>
        <taxon>Arthropoda</taxon>
        <taxon>Chelicerata</taxon>
        <taxon>Arachnida</taxon>
        <taxon>Araneae</taxon>
        <taxon>Araneomorphae</taxon>
        <taxon>Entelegynae</taxon>
        <taxon>Araneoidea</taxon>
        <taxon>Araneidae</taxon>
        <taxon>Araneus</taxon>
    </lineage>
</organism>
<feature type="region of interest" description="Disordered" evidence="1">
    <location>
        <begin position="63"/>
        <end position="84"/>
    </location>
</feature>
<proteinExistence type="predicted"/>
<dbReference type="Proteomes" id="UP000499080">
    <property type="component" value="Unassembled WGS sequence"/>
</dbReference>
<evidence type="ECO:0000313" key="3">
    <source>
        <dbReference type="Proteomes" id="UP000499080"/>
    </source>
</evidence>
<keyword evidence="3" id="KW-1185">Reference proteome</keyword>
<sequence length="108" mass="11734">MILYVDLRPHTVKNASELHLEPTIGTASPSMTPRARRISLACQNRLLVEEDAVMLLCATALSSSGSNVSTNQPVFSSSTKLQNPQAWSTPHKLIAGSAVNSRLNFKRC</sequence>